<evidence type="ECO:0000256" key="1">
    <source>
        <dbReference type="SAM" id="MobiDB-lite"/>
    </source>
</evidence>
<dbReference type="AlphaFoldDB" id="A0A251STU7"/>
<evidence type="ECO:0000313" key="3">
    <source>
        <dbReference type="EMBL" id="OTG01716.1"/>
    </source>
</evidence>
<dbReference type="InParanoid" id="A0A251STU7"/>
<gene>
    <name evidence="3" type="ORF">HannXRQ_Chr13g0405041</name>
    <name evidence="2" type="ORF">HanXRQr2_Chr02g0047381</name>
</gene>
<feature type="compositionally biased region" description="Polar residues" evidence="1">
    <location>
        <begin position="42"/>
        <end position="57"/>
    </location>
</feature>
<organism evidence="3 4">
    <name type="scientific">Helianthus annuus</name>
    <name type="common">Common sunflower</name>
    <dbReference type="NCBI Taxonomy" id="4232"/>
    <lineage>
        <taxon>Eukaryota</taxon>
        <taxon>Viridiplantae</taxon>
        <taxon>Streptophyta</taxon>
        <taxon>Embryophyta</taxon>
        <taxon>Tracheophyta</taxon>
        <taxon>Spermatophyta</taxon>
        <taxon>Magnoliopsida</taxon>
        <taxon>eudicotyledons</taxon>
        <taxon>Gunneridae</taxon>
        <taxon>Pentapetalae</taxon>
        <taxon>asterids</taxon>
        <taxon>campanulids</taxon>
        <taxon>Asterales</taxon>
        <taxon>Asteraceae</taxon>
        <taxon>Asteroideae</taxon>
        <taxon>Heliantheae alliance</taxon>
        <taxon>Heliantheae</taxon>
        <taxon>Helianthus</taxon>
    </lineage>
</organism>
<reference evidence="3" key="2">
    <citation type="submission" date="2017-02" db="EMBL/GenBank/DDBJ databases">
        <title>Sunflower complete genome.</title>
        <authorList>
            <person name="Langlade N."/>
            <person name="Munos S."/>
        </authorList>
    </citation>
    <scope>NUCLEOTIDE SEQUENCE [LARGE SCALE GENOMIC DNA]</scope>
    <source>
        <tissue evidence="3">Leaves</tissue>
    </source>
</reference>
<proteinExistence type="predicted"/>
<evidence type="ECO:0000313" key="4">
    <source>
        <dbReference type="Proteomes" id="UP000215914"/>
    </source>
</evidence>
<reference evidence="2" key="3">
    <citation type="submission" date="2020-06" db="EMBL/GenBank/DDBJ databases">
        <title>Helianthus annuus Genome sequencing and assembly Release 2.</title>
        <authorList>
            <person name="Gouzy J."/>
            <person name="Langlade N."/>
            <person name="Munos S."/>
        </authorList>
    </citation>
    <scope>NUCLEOTIDE SEQUENCE</scope>
    <source>
        <tissue evidence="2">Leaves</tissue>
    </source>
</reference>
<sequence>MYLHTLQERDQNRPDKKNKRQIQNTTETPDNQTHELIKKQIRTPNNNTQLTHRTLLE</sequence>
<dbReference type="EMBL" id="MNCJ02000317">
    <property type="protein sequence ID" value="KAF5816946.1"/>
    <property type="molecule type" value="Genomic_DNA"/>
</dbReference>
<keyword evidence="4" id="KW-1185">Reference proteome</keyword>
<dbReference type="Gramene" id="mRNA:HanXRQr2_Chr02g0047381">
    <property type="protein sequence ID" value="CDS:HanXRQr2_Chr02g0047381.1"/>
    <property type="gene ID" value="HanXRQr2_Chr02g0047381"/>
</dbReference>
<name>A0A251STU7_HELAN</name>
<protein>
    <submittedName>
        <fullName evidence="3">Uncharacterized protein</fullName>
    </submittedName>
</protein>
<evidence type="ECO:0000313" key="2">
    <source>
        <dbReference type="EMBL" id="KAF5816946.1"/>
    </source>
</evidence>
<reference evidence="2 4" key="1">
    <citation type="journal article" date="2017" name="Nature">
        <title>The sunflower genome provides insights into oil metabolism, flowering and Asterid evolution.</title>
        <authorList>
            <person name="Badouin H."/>
            <person name="Gouzy J."/>
            <person name="Grassa C.J."/>
            <person name="Murat F."/>
            <person name="Staton S.E."/>
            <person name="Cottret L."/>
            <person name="Lelandais-Briere C."/>
            <person name="Owens G.L."/>
            <person name="Carrere S."/>
            <person name="Mayjonade B."/>
            <person name="Legrand L."/>
            <person name="Gill N."/>
            <person name="Kane N.C."/>
            <person name="Bowers J.E."/>
            <person name="Hubner S."/>
            <person name="Bellec A."/>
            <person name="Berard A."/>
            <person name="Berges H."/>
            <person name="Blanchet N."/>
            <person name="Boniface M.C."/>
            <person name="Brunel D."/>
            <person name="Catrice O."/>
            <person name="Chaidir N."/>
            <person name="Claudel C."/>
            <person name="Donnadieu C."/>
            <person name="Faraut T."/>
            <person name="Fievet G."/>
            <person name="Helmstetter N."/>
            <person name="King M."/>
            <person name="Knapp S.J."/>
            <person name="Lai Z."/>
            <person name="Le Paslier M.C."/>
            <person name="Lippi Y."/>
            <person name="Lorenzon L."/>
            <person name="Mandel J.R."/>
            <person name="Marage G."/>
            <person name="Marchand G."/>
            <person name="Marquand E."/>
            <person name="Bret-Mestries E."/>
            <person name="Morien E."/>
            <person name="Nambeesan S."/>
            <person name="Nguyen T."/>
            <person name="Pegot-Espagnet P."/>
            <person name="Pouilly N."/>
            <person name="Raftis F."/>
            <person name="Sallet E."/>
            <person name="Schiex T."/>
            <person name="Thomas J."/>
            <person name="Vandecasteele C."/>
            <person name="Vares D."/>
            <person name="Vear F."/>
            <person name="Vautrin S."/>
            <person name="Crespi M."/>
            <person name="Mangin B."/>
            <person name="Burke J.M."/>
            <person name="Salse J."/>
            <person name="Munos S."/>
            <person name="Vincourt P."/>
            <person name="Rieseberg L.H."/>
            <person name="Langlade N.B."/>
        </authorList>
    </citation>
    <scope>NUCLEOTIDE SEQUENCE [LARGE SCALE GENOMIC DNA]</scope>
    <source>
        <strain evidence="4">cv. SF193</strain>
        <tissue evidence="2">Leaves</tissue>
    </source>
</reference>
<feature type="compositionally biased region" description="Polar residues" evidence="1">
    <location>
        <begin position="21"/>
        <end position="31"/>
    </location>
</feature>
<accession>A0A251STU7</accession>
<dbReference type="Proteomes" id="UP000215914">
    <property type="component" value="Chromosome 13"/>
</dbReference>
<feature type="compositionally biased region" description="Basic and acidic residues" evidence="1">
    <location>
        <begin position="1"/>
        <end position="15"/>
    </location>
</feature>
<feature type="region of interest" description="Disordered" evidence="1">
    <location>
        <begin position="1"/>
        <end position="57"/>
    </location>
</feature>
<dbReference type="EMBL" id="CM007902">
    <property type="protein sequence ID" value="OTG01716.1"/>
    <property type="molecule type" value="Genomic_DNA"/>
</dbReference>